<dbReference type="GO" id="GO:0005886">
    <property type="term" value="C:plasma membrane"/>
    <property type="evidence" value="ECO:0007669"/>
    <property type="project" value="UniProtKB-SubCell"/>
</dbReference>
<comment type="subcellular location">
    <subcellularLocation>
        <location evidence="1">Cell membrane</location>
        <topology evidence="1">Multi-pass membrane protein</topology>
    </subcellularLocation>
</comment>
<evidence type="ECO:0000313" key="9">
    <source>
        <dbReference type="Proteomes" id="UP000657574"/>
    </source>
</evidence>
<feature type="domain" description="Major facilitator superfamily (MFS) profile" evidence="7">
    <location>
        <begin position="14"/>
        <end position="386"/>
    </location>
</feature>
<dbReference type="EMBL" id="BMQA01000120">
    <property type="protein sequence ID" value="GGJ70425.1"/>
    <property type="molecule type" value="Genomic_DNA"/>
</dbReference>
<evidence type="ECO:0000259" key="7">
    <source>
        <dbReference type="PROSITE" id="PS50850"/>
    </source>
</evidence>
<evidence type="ECO:0000313" key="8">
    <source>
        <dbReference type="EMBL" id="GGJ70425.1"/>
    </source>
</evidence>
<dbReference type="PANTHER" id="PTHR43124:SF4">
    <property type="entry name" value="SUGAR EFFLUX TRANSPORTER"/>
    <property type="match status" value="1"/>
</dbReference>
<feature type="transmembrane region" description="Helical" evidence="6">
    <location>
        <begin position="80"/>
        <end position="104"/>
    </location>
</feature>
<evidence type="ECO:0000256" key="2">
    <source>
        <dbReference type="ARBA" id="ARBA00022475"/>
    </source>
</evidence>
<dbReference type="InterPro" id="IPR050189">
    <property type="entry name" value="MFS_Efflux_Transporters"/>
</dbReference>
<dbReference type="GO" id="GO:0022857">
    <property type="term" value="F:transmembrane transporter activity"/>
    <property type="evidence" value="ECO:0007669"/>
    <property type="project" value="InterPro"/>
</dbReference>
<keyword evidence="9" id="KW-1185">Reference proteome</keyword>
<evidence type="ECO:0000256" key="1">
    <source>
        <dbReference type="ARBA" id="ARBA00004651"/>
    </source>
</evidence>
<organism evidence="8 9">
    <name type="scientific">Streptomyces brasiliensis</name>
    <dbReference type="NCBI Taxonomy" id="1954"/>
    <lineage>
        <taxon>Bacteria</taxon>
        <taxon>Bacillati</taxon>
        <taxon>Actinomycetota</taxon>
        <taxon>Actinomycetes</taxon>
        <taxon>Kitasatosporales</taxon>
        <taxon>Streptomycetaceae</taxon>
        <taxon>Streptomyces</taxon>
    </lineage>
</organism>
<dbReference type="InterPro" id="IPR036259">
    <property type="entry name" value="MFS_trans_sf"/>
</dbReference>
<keyword evidence="5 6" id="KW-0472">Membrane</keyword>
<feature type="transmembrane region" description="Helical" evidence="6">
    <location>
        <begin position="139"/>
        <end position="161"/>
    </location>
</feature>
<dbReference type="Gene3D" id="1.20.1250.20">
    <property type="entry name" value="MFS general substrate transporter like domains"/>
    <property type="match status" value="2"/>
</dbReference>
<feature type="transmembrane region" description="Helical" evidence="6">
    <location>
        <begin position="274"/>
        <end position="292"/>
    </location>
</feature>
<evidence type="ECO:0000256" key="6">
    <source>
        <dbReference type="SAM" id="Phobius"/>
    </source>
</evidence>
<dbReference type="PROSITE" id="PS50850">
    <property type="entry name" value="MFS"/>
    <property type="match status" value="1"/>
</dbReference>
<evidence type="ECO:0000256" key="5">
    <source>
        <dbReference type="ARBA" id="ARBA00023136"/>
    </source>
</evidence>
<keyword evidence="2" id="KW-1003">Cell membrane</keyword>
<dbReference type="InterPro" id="IPR020846">
    <property type="entry name" value="MFS_dom"/>
</dbReference>
<feature type="transmembrane region" description="Helical" evidence="6">
    <location>
        <begin position="210"/>
        <end position="233"/>
    </location>
</feature>
<feature type="transmembrane region" description="Helical" evidence="6">
    <location>
        <begin position="365"/>
        <end position="387"/>
    </location>
</feature>
<feature type="transmembrane region" description="Helical" evidence="6">
    <location>
        <begin position="339"/>
        <end position="359"/>
    </location>
</feature>
<comment type="caution">
    <text evidence="8">The sequence shown here is derived from an EMBL/GenBank/DDBJ whole genome shotgun (WGS) entry which is preliminary data.</text>
</comment>
<reference evidence="8" key="1">
    <citation type="journal article" date="2014" name="Int. J. Syst. Evol. Microbiol.">
        <title>Complete genome sequence of Corynebacterium casei LMG S-19264T (=DSM 44701T), isolated from a smear-ripened cheese.</title>
        <authorList>
            <consortium name="US DOE Joint Genome Institute (JGI-PGF)"/>
            <person name="Walter F."/>
            <person name="Albersmeier A."/>
            <person name="Kalinowski J."/>
            <person name="Ruckert C."/>
        </authorList>
    </citation>
    <scope>NUCLEOTIDE SEQUENCE</scope>
    <source>
        <strain evidence="8">JCM 3086</strain>
    </source>
</reference>
<reference evidence="8" key="2">
    <citation type="submission" date="2020-09" db="EMBL/GenBank/DDBJ databases">
        <authorList>
            <person name="Sun Q."/>
            <person name="Ohkuma M."/>
        </authorList>
    </citation>
    <scope>NUCLEOTIDE SEQUENCE</scope>
    <source>
        <strain evidence="8">JCM 3086</strain>
    </source>
</reference>
<dbReference type="AlphaFoldDB" id="A0A917PC17"/>
<feature type="transmembrane region" description="Helical" evidence="6">
    <location>
        <begin position="46"/>
        <end position="68"/>
    </location>
</feature>
<dbReference type="SUPFAM" id="SSF103473">
    <property type="entry name" value="MFS general substrate transporter"/>
    <property type="match status" value="1"/>
</dbReference>
<proteinExistence type="predicted"/>
<dbReference type="PANTHER" id="PTHR43124">
    <property type="entry name" value="PURINE EFFLUX PUMP PBUE"/>
    <property type="match status" value="1"/>
</dbReference>
<accession>A0A917PC17</accession>
<evidence type="ECO:0000256" key="4">
    <source>
        <dbReference type="ARBA" id="ARBA00022989"/>
    </source>
</evidence>
<dbReference type="InterPro" id="IPR011701">
    <property type="entry name" value="MFS"/>
</dbReference>
<keyword evidence="3 6" id="KW-0812">Transmembrane</keyword>
<name>A0A917PC17_9ACTN</name>
<protein>
    <submittedName>
        <fullName evidence="8">MFS transporter</fullName>
    </submittedName>
</protein>
<dbReference type="RefSeq" id="WP_189317601.1">
    <property type="nucleotide sequence ID" value="NZ_BMQA01000120.1"/>
</dbReference>
<keyword evidence="4 6" id="KW-1133">Transmembrane helix</keyword>
<feature type="transmembrane region" description="Helical" evidence="6">
    <location>
        <begin position="245"/>
        <end position="267"/>
    </location>
</feature>
<dbReference type="Proteomes" id="UP000657574">
    <property type="component" value="Unassembled WGS sequence"/>
</dbReference>
<dbReference type="CDD" id="cd17324">
    <property type="entry name" value="MFS_NepI_like"/>
    <property type="match status" value="1"/>
</dbReference>
<feature type="transmembrane region" description="Helical" evidence="6">
    <location>
        <begin position="167"/>
        <end position="189"/>
    </location>
</feature>
<gene>
    <name evidence="8" type="ORF">GCM10010121_096350</name>
</gene>
<feature type="transmembrane region" description="Helical" evidence="6">
    <location>
        <begin position="298"/>
        <end position="318"/>
    </location>
</feature>
<sequence length="403" mass="40966">MGSVRPAPWHRAAVVAALMLAAFTFNTTENLPVGLLSLMAADLRVPLVAVGALVTGYGLAVAVVSLPLAHVTRSVPRRYLLAGLLGLLAVASWVSALGGVSYGLLLVARLATAMAQALFWAVMGPVAVGLFPPERRGRIIGLLSVGGSLATVAGVPAGTWLGGHTEWRTPFALCGALALLSLATIGVLLPTSRPRESHSAYGVAPDRRRFYVVLATTALSAAGAFAGFTYVAAFLHDVSGFGENAVSAVLFAFGGAGLAGVTATGPLLDRFPRATLIVPVAAQAVALLGLYAAGHSQVADVVLIMLLGASAGPVFMAAQRQVLHVAPDRTETALAANSASFNAGLAAGALIGGALLPVVGVRGTFLVGGLLTVGALAVLTWPARGGFENAACSRPRKRRPVPR</sequence>
<evidence type="ECO:0000256" key="3">
    <source>
        <dbReference type="ARBA" id="ARBA00022692"/>
    </source>
</evidence>
<feature type="transmembrane region" description="Helical" evidence="6">
    <location>
        <begin position="110"/>
        <end position="132"/>
    </location>
</feature>
<dbReference type="Pfam" id="PF07690">
    <property type="entry name" value="MFS_1"/>
    <property type="match status" value="1"/>
</dbReference>